<dbReference type="InterPro" id="IPR036844">
    <property type="entry name" value="Hint_dom_sf"/>
</dbReference>
<feature type="domain" description="Hint" evidence="1">
    <location>
        <begin position="50"/>
        <end position="143"/>
    </location>
</feature>
<dbReference type="Gene3D" id="2.170.16.10">
    <property type="entry name" value="Hedgehog/Intein (Hint) domain"/>
    <property type="match status" value="1"/>
</dbReference>
<comment type="caution">
    <text evidence="2">The sequence shown here is derived from an EMBL/GenBank/DDBJ whole genome shotgun (WGS) entry which is preliminary data.</text>
</comment>
<gene>
    <name evidence="2" type="ORF">C0189_00430</name>
</gene>
<dbReference type="RefSeq" id="WP_424586527.1">
    <property type="nucleotide sequence ID" value="NZ_JBNATC010000005.1"/>
</dbReference>
<evidence type="ECO:0000313" key="3">
    <source>
        <dbReference type="Proteomes" id="UP000237040"/>
    </source>
</evidence>
<dbReference type="SMART" id="SM00306">
    <property type="entry name" value="HintN"/>
    <property type="match status" value="1"/>
</dbReference>
<evidence type="ECO:0000259" key="1">
    <source>
        <dbReference type="SMART" id="SM00306"/>
    </source>
</evidence>
<dbReference type="CDD" id="cd00081">
    <property type="entry name" value="Hint"/>
    <property type="match status" value="1"/>
</dbReference>
<dbReference type="SUPFAM" id="SSF51294">
    <property type="entry name" value="Hedgehog/intein (Hint) domain"/>
    <property type="match status" value="1"/>
</dbReference>
<dbReference type="InterPro" id="IPR003587">
    <property type="entry name" value="Hint_dom_N"/>
</dbReference>
<accession>A0A2J6WFZ0</accession>
<proteinExistence type="predicted"/>
<dbReference type="AlphaFoldDB" id="A0A2J6WFZ0"/>
<dbReference type="EMBL" id="PNIL01000005">
    <property type="protein sequence ID" value="PMP68860.1"/>
    <property type="molecule type" value="Genomic_DNA"/>
</dbReference>
<protein>
    <recommendedName>
        <fullName evidence="1">Hint domain-containing protein</fullName>
    </recommendedName>
</protein>
<name>A0A2J6WFZ0_9BACT</name>
<reference evidence="2 3" key="1">
    <citation type="submission" date="2018-01" db="EMBL/GenBank/DDBJ databases">
        <title>Metagenomic assembled genomes from two thermal pools in the Uzon Caldera, Kamchatka, Russia.</title>
        <authorList>
            <person name="Wilkins L."/>
            <person name="Ettinger C."/>
        </authorList>
    </citation>
    <scope>NUCLEOTIDE SEQUENCE [LARGE SCALE GENOMIC DNA]</scope>
    <source>
        <strain evidence="2">ZAV-07</strain>
    </source>
</reference>
<sequence>MINLKDQITFGEPVLDRFFNGYSPHEYLLVRFANKVGFITVSNLFTVVTKASVPNATERMLSKAEDIWIKDIQDEMFVYSFNSFSRVLKIVRRRIYEPIYKVKTERYETIVSKSHKFVKLIEEEEYLVKASDLKEGDKLYVHSLSGAKVETVLQVQQIEPNFLHVYGVLTEDFGAFVNGIFGKSY</sequence>
<organism evidence="2 3">
    <name type="scientific">Caldisericum exile</name>
    <dbReference type="NCBI Taxonomy" id="693075"/>
    <lineage>
        <taxon>Bacteria</taxon>
        <taxon>Pseudomonadati</taxon>
        <taxon>Caldisericota/Cryosericota group</taxon>
        <taxon>Caldisericota</taxon>
        <taxon>Caldisericia</taxon>
        <taxon>Caldisericales</taxon>
        <taxon>Caldisericaceae</taxon>
        <taxon>Caldisericum</taxon>
    </lineage>
</organism>
<evidence type="ECO:0000313" key="2">
    <source>
        <dbReference type="EMBL" id="PMP68860.1"/>
    </source>
</evidence>
<dbReference type="Proteomes" id="UP000237040">
    <property type="component" value="Unassembled WGS sequence"/>
</dbReference>